<dbReference type="InterPro" id="IPR000847">
    <property type="entry name" value="LysR_HTH_N"/>
</dbReference>
<dbReference type="RefSeq" id="WP_060592147.1">
    <property type="nucleotide sequence ID" value="NZ_CAACYE020000001.1"/>
</dbReference>
<dbReference type="Gene3D" id="3.40.190.10">
    <property type="entry name" value="Periplasmic binding protein-like II"/>
    <property type="match status" value="2"/>
</dbReference>
<accession>A0A0H5P2R3</accession>
<dbReference type="PRINTS" id="PR00039">
    <property type="entry name" value="HTHLYSR"/>
</dbReference>
<proteinExistence type="inferred from homology"/>
<dbReference type="InterPro" id="IPR005119">
    <property type="entry name" value="LysR_subst-bd"/>
</dbReference>
<dbReference type="InterPro" id="IPR036390">
    <property type="entry name" value="WH_DNA-bd_sf"/>
</dbReference>
<dbReference type="GO" id="GO:0003700">
    <property type="term" value="F:DNA-binding transcription factor activity"/>
    <property type="evidence" value="ECO:0007669"/>
    <property type="project" value="InterPro"/>
</dbReference>
<dbReference type="AlphaFoldDB" id="A0A0H5P2R3"/>
<name>A0A0H5P2R3_NOCFR</name>
<evidence type="ECO:0000313" key="6">
    <source>
        <dbReference type="EMBL" id="CRY76756.1"/>
    </source>
</evidence>
<evidence type="ECO:0000256" key="5">
    <source>
        <dbReference type="ARBA" id="ARBA00023163"/>
    </source>
</evidence>
<evidence type="ECO:0000313" key="7">
    <source>
        <dbReference type="Proteomes" id="UP000057820"/>
    </source>
</evidence>
<reference evidence="7" key="1">
    <citation type="submission" date="2015-03" db="EMBL/GenBank/DDBJ databases">
        <authorList>
            <consortium name="Pathogen Informatics"/>
        </authorList>
    </citation>
    <scope>NUCLEOTIDE SEQUENCE [LARGE SCALE GENOMIC DNA]</scope>
    <source>
        <strain evidence="7">NCTC11134</strain>
    </source>
</reference>
<evidence type="ECO:0000256" key="1">
    <source>
        <dbReference type="ARBA" id="ARBA00009437"/>
    </source>
</evidence>
<dbReference type="InterPro" id="IPR036388">
    <property type="entry name" value="WH-like_DNA-bd_sf"/>
</dbReference>
<dbReference type="FunFam" id="1.10.10.10:FF:000001">
    <property type="entry name" value="LysR family transcriptional regulator"/>
    <property type="match status" value="1"/>
</dbReference>
<evidence type="ECO:0000256" key="4">
    <source>
        <dbReference type="ARBA" id="ARBA00023159"/>
    </source>
</evidence>
<evidence type="ECO:0000256" key="3">
    <source>
        <dbReference type="ARBA" id="ARBA00023125"/>
    </source>
</evidence>
<dbReference type="PANTHER" id="PTHR30346:SF0">
    <property type="entry name" value="HCA OPERON TRANSCRIPTIONAL ACTIVATOR HCAR"/>
    <property type="match status" value="1"/>
</dbReference>
<dbReference type="PROSITE" id="PS50931">
    <property type="entry name" value="HTH_LYSR"/>
    <property type="match status" value="1"/>
</dbReference>
<dbReference type="Proteomes" id="UP000057820">
    <property type="component" value="Chromosome 1"/>
</dbReference>
<organism evidence="6 7">
    <name type="scientific">Nocardia farcinica</name>
    <dbReference type="NCBI Taxonomy" id="37329"/>
    <lineage>
        <taxon>Bacteria</taxon>
        <taxon>Bacillati</taxon>
        <taxon>Actinomycetota</taxon>
        <taxon>Actinomycetes</taxon>
        <taxon>Mycobacteriales</taxon>
        <taxon>Nocardiaceae</taxon>
        <taxon>Nocardia</taxon>
    </lineage>
</organism>
<keyword evidence="5" id="KW-0804">Transcription</keyword>
<dbReference type="Pfam" id="PF03466">
    <property type="entry name" value="LysR_substrate"/>
    <property type="match status" value="1"/>
</dbReference>
<dbReference type="GO" id="GO:0032993">
    <property type="term" value="C:protein-DNA complex"/>
    <property type="evidence" value="ECO:0007669"/>
    <property type="project" value="TreeGrafter"/>
</dbReference>
<evidence type="ECO:0000256" key="2">
    <source>
        <dbReference type="ARBA" id="ARBA00023015"/>
    </source>
</evidence>
<dbReference type="SUPFAM" id="SSF53850">
    <property type="entry name" value="Periplasmic binding protein-like II"/>
    <property type="match status" value="1"/>
</dbReference>
<protein>
    <submittedName>
        <fullName evidence="6">Hca operon transcriptional activator</fullName>
    </submittedName>
</protein>
<dbReference type="EMBL" id="LN868938">
    <property type="protein sequence ID" value="CRY76756.1"/>
    <property type="molecule type" value="Genomic_DNA"/>
</dbReference>
<dbReference type="SUPFAM" id="SSF46785">
    <property type="entry name" value="Winged helix' DNA-binding domain"/>
    <property type="match status" value="1"/>
</dbReference>
<dbReference type="KEGG" id="nfr:ERS450000_02012"/>
<comment type="similarity">
    <text evidence="1">Belongs to the LysR transcriptional regulatory family.</text>
</comment>
<keyword evidence="4" id="KW-0010">Activator</keyword>
<dbReference type="Pfam" id="PF00126">
    <property type="entry name" value="HTH_1"/>
    <property type="match status" value="1"/>
</dbReference>
<keyword evidence="3" id="KW-0238">DNA-binding</keyword>
<dbReference type="GO" id="GO:0003677">
    <property type="term" value="F:DNA binding"/>
    <property type="evidence" value="ECO:0007669"/>
    <property type="project" value="UniProtKB-KW"/>
</dbReference>
<keyword evidence="2" id="KW-0805">Transcription regulation</keyword>
<gene>
    <name evidence="6" type="primary">hcaR_3</name>
    <name evidence="6" type="ORF">ERS450000_02012</name>
</gene>
<dbReference type="CDD" id="cd08414">
    <property type="entry name" value="PBP2_LTTR_aromatics_like"/>
    <property type="match status" value="1"/>
</dbReference>
<dbReference type="Gene3D" id="1.10.10.10">
    <property type="entry name" value="Winged helix-like DNA-binding domain superfamily/Winged helix DNA-binding domain"/>
    <property type="match status" value="1"/>
</dbReference>
<dbReference type="PANTHER" id="PTHR30346">
    <property type="entry name" value="TRANSCRIPTIONAL DUAL REGULATOR HCAR-RELATED"/>
    <property type="match status" value="1"/>
</dbReference>
<sequence>MDSPPDLNIRVLRYFVALVEAGTYTRAAAQLHVATPSLSQQISKLEHDLGVRLVERDHRGARLTAAGTEFLPLAVDLLSTHDRAVGMMRRHRRAEHHRIRIGFYATMAGPRTREILDSLRTISPATTVELVQVSWGDQVRAVLDGRVDVAFARPPLDTAHVRTFPVFTEKRVLAMSANHPLARFPELRIADMSGVVQVDTDNVPEEWRRWWSVDPRPDGTAVRYGPLVHGAEEMLEVVANTDAVAITAESLVMAFPRPDIVYRPIVDIEPARIVLVAPSDDRPAVRALVRAVTGD</sequence>